<proteinExistence type="predicted"/>
<dbReference type="Pfam" id="PF08757">
    <property type="entry name" value="CotH"/>
    <property type="match status" value="1"/>
</dbReference>
<protein>
    <recommendedName>
        <fullName evidence="4">Coth-domain-containing protein</fullName>
    </recommendedName>
</protein>
<dbReference type="Proteomes" id="UP000193920">
    <property type="component" value="Unassembled WGS sequence"/>
</dbReference>
<feature type="signal peptide" evidence="1">
    <location>
        <begin position="1"/>
        <end position="28"/>
    </location>
</feature>
<dbReference type="AlphaFoldDB" id="A0A1Y2DWI8"/>
<reference evidence="2 3" key="1">
    <citation type="submission" date="2016-08" db="EMBL/GenBank/DDBJ databases">
        <title>A Parts List for Fungal Cellulosomes Revealed by Comparative Genomics.</title>
        <authorList>
            <consortium name="DOE Joint Genome Institute"/>
            <person name="Haitjema C.H."/>
            <person name="Gilmore S.P."/>
            <person name="Henske J.K."/>
            <person name="Solomon K.V."/>
            <person name="De Groot R."/>
            <person name="Kuo A."/>
            <person name="Mondo S.J."/>
            <person name="Salamov A.A."/>
            <person name="Labutti K."/>
            <person name="Zhao Z."/>
            <person name="Chiniquy J."/>
            <person name="Barry K."/>
            <person name="Brewer H.M."/>
            <person name="Purvine S.O."/>
            <person name="Wright A.T."/>
            <person name="Boxma B."/>
            <person name="Van Alen T."/>
            <person name="Hackstein J.H."/>
            <person name="Baker S.E."/>
            <person name="Grigoriev I.V."/>
            <person name="O'Malley M.A."/>
        </authorList>
    </citation>
    <scope>NUCLEOTIDE SEQUENCE [LARGE SCALE GENOMIC DNA]</scope>
    <source>
        <strain evidence="2 3">G1</strain>
    </source>
</reference>
<dbReference type="OrthoDB" id="10267127at2759"/>
<feature type="chain" id="PRO_5012146793" description="Coth-domain-containing protein" evidence="1">
    <location>
        <begin position="29"/>
        <end position="613"/>
    </location>
</feature>
<name>A0A1Y2DWI8_9FUNG</name>
<keyword evidence="1" id="KW-0732">Signal</keyword>
<dbReference type="PANTHER" id="PTHR40050:SF1">
    <property type="entry name" value="INNER SPORE COAT PROTEIN H"/>
    <property type="match status" value="1"/>
</dbReference>
<dbReference type="PANTHER" id="PTHR40050">
    <property type="entry name" value="INNER SPORE COAT PROTEIN H"/>
    <property type="match status" value="1"/>
</dbReference>
<evidence type="ECO:0000256" key="1">
    <source>
        <dbReference type="SAM" id="SignalP"/>
    </source>
</evidence>
<gene>
    <name evidence="2" type="ORF">LY90DRAFT_505292</name>
</gene>
<dbReference type="InterPro" id="IPR014867">
    <property type="entry name" value="Spore_coat_CotH_CotH2/3/7"/>
</dbReference>
<organism evidence="2 3">
    <name type="scientific">Neocallimastix californiae</name>
    <dbReference type="NCBI Taxonomy" id="1754190"/>
    <lineage>
        <taxon>Eukaryota</taxon>
        <taxon>Fungi</taxon>
        <taxon>Fungi incertae sedis</taxon>
        <taxon>Chytridiomycota</taxon>
        <taxon>Chytridiomycota incertae sedis</taxon>
        <taxon>Neocallimastigomycetes</taxon>
        <taxon>Neocallimastigales</taxon>
        <taxon>Neocallimastigaceae</taxon>
        <taxon>Neocallimastix</taxon>
    </lineage>
</organism>
<dbReference type="EMBL" id="MCOG01000056">
    <property type="protein sequence ID" value="ORY63633.1"/>
    <property type="molecule type" value="Genomic_DNA"/>
</dbReference>
<keyword evidence="3" id="KW-1185">Reference proteome</keyword>
<evidence type="ECO:0000313" key="3">
    <source>
        <dbReference type="Proteomes" id="UP000193920"/>
    </source>
</evidence>
<evidence type="ECO:0008006" key="4">
    <source>
        <dbReference type="Google" id="ProtNLM"/>
    </source>
</evidence>
<sequence>MFFNKKLLIKVLSCLITLFGVVVDGGSPVVLNPFYNGFLWKGSANRPTSNYYYAILDATGRIITSEANLIMNANNTATTNLSFQRDPPSDTTSTSTLNETFGAKYTVGDSIIKGIPRVYPKLPAYDKYSLLYQEGQVPNIRAECNQASYNTLLTSTEKELSLINCTMTYISPYEELYYPDITLSLAGQGSRGFKKRPFKVEITDASNPNEIYNRQKFKLRNMVYDCTYIKNKLGVDIGTSLGMASGQDGFARFYVNNQPFGLYDLFDPLKKKFIKQYFHPGETDPKLGVLFKGKTNSGIRYFFEVINELSSIYVVDMVPDGADELTYTGEEDIMELLNFVNNELDNASIERIKEVIDLDLLLKTFALEYLIDHRDGLLIGGNNFNIYKNIETGRYHIWSYDFDATFGKYQTYETNTPFDSYMIIPESYVSNRPAGEVRPKYNILAQKLFAKEEIKTQFNQILLDAASKVFNGKGIFGRIGYFQEFLMHHIYWDISRTPSLPTQHFTGTDAEMVYTLADIENGYNGSGYTCNGDKNGLYEYISIRSQTILNSLGGVVEDINVDTLSEDDVVGLPILKLADSDDDSLSLKSNSAINHVKLNISFILSLIVILFIH</sequence>
<comment type="caution">
    <text evidence="2">The sequence shown here is derived from an EMBL/GenBank/DDBJ whole genome shotgun (WGS) entry which is preliminary data.</text>
</comment>
<accession>A0A1Y2DWI8</accession>
<evidence type="ECO:0000313" key="2">
    <source>
        <dbReference type="EMBL" id="ORY63633.1"/>
    </source>
</evidence>